<dbReference type="GO" id="GO:0007165">
    <property type="term" value="P:signal transduction"/>
    <property type="evidence" value="ECO:0007669"/>
    <property type="project" value="InterPro"/>
</dbReference>
<feature type="coiled-coil region" evidence="2">
    <location>
        <begin position="473"/>
        <end position="507"/>
    </location>
</feature>
<evidence type="ECO:0000259" key="3">
    <source>
        <dbReference type="PROSITE" id="PS50238"/>
    </source>
</evidence>
<proteinExistence type="predicted"/>
<dbReference type="Pfam" id="PF00620">
    <property type="entry name" value="RhoGAP"/>
    <property type="match status" value="1"/>
</dbReference>
<keyword evidence="5" id="KW-1185">Reference proteome</keyword>
<dbReference type="AlphaFoldDB" id="A0A1J4KYH2"/>
<comment type="caution">
    <text evidence="4">The sequence shown here is derived from an EMBL/GenBank/DDBJ whole genome shotgun (WGS) entry which is preliminary data.</text>
</comment>
<dbReference type="PANTHER" id="PTHR23176">
    <property type="entry name" value="RHO/RAC/CDC GTPASE-ACTIVATING PROTEIN"/>
    <property type="match status" value="1"/>
</dbReference>
<evidence type="ECO:0000256" key="1">
    <source>
        <dbReference type="ARBA" id="ARBA00022468"/>
    </source>
</evidence>
<dbReference type="GeneID" id="94832041"/>
<evidence type="ECO:0000313" key="5">
    <source>
        <dbReference type="Proteomes" id="UP000179807"/>
    </source>
</evidence>
<evidence type="ECO:0000313" key="4">
    <source>
        <dbReference type="EMBL" id="OHT15928.1"/>
    </source>
</evidence>
<dbReference type="GO" id="GO:0005096">
    <property type="term" value="F:GTPase activator activity"/>
    <property type="evidence" value="ECO:0007669"/>
    <property type="project" value="UniProtKB-KW"/>
</dbReference>
<dbReference type="RefSeq" id="XP_068369064.1">
    <property type="nucleotide sequence ID" value="XM_068497337.1"/>
</dbReference>
<dbReference type="EMBL" id="MLAK01000167">
    <property type="protein sequence ID" value="OHT15928.1"/>
    <property type="molecule type" value="Genomic_DNA"/>
</dbReference>
<protein>
    <recommendedName>
        <fullName evidence="3">Rho-GAP domain-containing protein</fullName>
    </recommendedName>
</protein>
<dbReference type="Gene3D" id="1.10.555.10">
    <property type="entry name" value="Rho GTPase activation protein"/>
    <property type="match status" value="1"/>
</dbReference>
<reference evidence="4" key="1">
    <citation type="submission" date="2016-10" db="EMBL/GenBank/DDBJ databases">
        <authorList>
            <person name="Benchimol M."/>
            <person name="Almeida L.G."/>
            <person name="Vasconcelos A.T."/>
            <person name="Perreira-Neves A."/>
            <person name="Rosa I.A."/>
            <person name="Tasca T."/>
            <person name="Bogo M.R."/>
            <person name="de Souza W."/>
        </authorList>
    </citation>
    <scope>NUCLEOTIDE SEQUENCE [LARGE SCALE GENOMIC DNA]</scope>
    <source>
        <strain evidence="4">K</strain>
    </source>
</reference>
<dbReference type="OrthoDB" id="79452at2759"/>
<dbReference type="PROSITE" id="PS50238">
    <property type="entry name" value="RHOGAP"/>
    <property type="match status" value="1"/>
</dbReference>
<dbReference type="SUPFAM" id="SSF48350">
    <property type="entry name" value="GTPase activation domain, GAP"/>
    <property type="match status" value="1"/>
</dbReference>
<name>A0A1J4KYH2_9EUKA</name>
<sequence>MTVSTIYVKASYPLDKHSSCFVIVGPQCTVAQIIENALNQMYPSFHVNPSRYGLLVQPQNQWMLPKCFLSDYIDYLSPTKIEDFYIQHRNLISITVICLHFKSVVSCDPNQPAKMLIEQVISNLSKQEDHQNFFDWKNWSLWEGDKRINLDMPCEPLSNHIIQMRRESSFHDADKEVFNTAVFKKSLDSSIDVEDEEDIHAIPEILEYLFQKVEANPKIEGIFRKSGGQANIDAVIAQVDAGSEINIKELIDSQQPHDVTGILKSYFRMLPEPLFPPIFYDKFVDASSISTLETRLPFYHRILDTMPAINYAVLKRLSQCLKIITDHSEENKMNMYNIVICLMPALVRSKSEGDQAAMLMKSKVQATIGCDLFDYPEYMFETKTITIPSKTVKCIKQNELLKEGEKYQILDEKVDKITVQVNERQVEVPTDCLERDPDITIEPFKNWAFNDSQCICNLQYLPINRPKTAKGVNESIEKQIEHIEQANKALKKKYKKLNSLLTTIEKNNDEQIDKDKIKRLIEEISHVSSDLF</sequence>
<dbReference type="SMART" id="SM00324">
    <property type="entry name" value="RhoGAP"/>
    <property type="match status" value="1"/>
</dbReference>
<keyword evidence="2" id="KW-0175">Coiled coil</keyword>
<feature type="domain" description="Rho-GAP" evidence="3">
    <location>
        <begin position="185"/>
        <end position="380"/>
    </location>
</feature>
<dbReference type="InterPro" id="IPR000198">
    <property type="entry name" value="RhoGAP_dom"/>
</dbReference>
<dbReference type="CDD" id="cd00159">
    <property type="entry name" value="RhoGAP"/>
    <property type="match status" value="1"/>
</dbReference>
<dbReference type="Proteomes" id="UP000179807">
    <property type="component" value="Unassembled WGS sequence"/>
</dbReference>
<organism evidence="4 5">
    <name type="scientific">Tritrichomonas foetus</name>
    <dbReference type="NCBI Taxonomy" id="1144522"/>
    <lineage>
        <taxon>Eukaryota</taxon>
        <taxon>Metamonada</taxon>
        <taxon>Parabasalia</taxon>
        <taxon>Tritrichomonadida</taxon>
        <taxon>Tritrichomonadidae</taxon>
        <taxon>Tritrichomonas</taxon>
    </lineage>
</organism>
<dbReference type="VEuPathDB" id="TrichDB:TRFO_13584"/>
<keyword evidence="1" id="KW-0343">GTPase activation</keyword>
<dbReference type="GO" id="GO:0005737">
    <property type="term" value="C:cytoplasm"/>
    <property type="evidence" value="ECO:0007669"/>
    <property type="project" value="TreeGrafter"/>
</dbReference>
<gene>
    <name evidence="4" type="ORF">TRFO_13584</name>
</gene>
<accession>A0A1J4KYH2</accession>
<dbReference type="PANTHER" id="PTHR23176:SF0">
    <property type="entry name" value="RHO GTPASE ACTIVATING PROTEIN AT 19D, ISOFORM D"/>
    <property type="match status" value="1"/>
</dbReference>
<dbReference type="InterPro" id="IPR050729">
    <property type="entry name" value="Rho-GAP"/>
</dbReference>
<dbReference type="InterPro" id="IPR008936">
    <property type="entry name" value="Rho_GTPase_activation_prot"/>
</dbReference>
<evidence type="ECO:0000256" key="2">
    <source>
        <dbReference type="SAM" id="Coils"/>
    </source>
</evidence>